<evidence type="ECO:0000313" key="3">
    <source>
        <dbReference type="Proteomes" id="UP000242770"/>
    </source>
</evidence>
<dbReference type="AlphaFoldDB" id="A0A0F7SAE9"/>
<feature type="domain" description="ATP-dependent DNA helicase RecQ zinc-binding" evidence="1">
    <location>
        <begin position="2"/>
        <end position="38"/>
    </location>
</feature>
<protein>
    <recommendedName>
        <fullName evidence="1">ATP-dependent DNA helicase RecQ zinc-binding domain-containing protein</fullName>
    </recommendedName>
</protein>
<reference evidence="3" key="1">
    <citation type="submission" date="2014-06" db="EMBL/GenBank/DDBJ databases">
        <authorList>
            <person name="Berkman P.J."/>
        </authorList>
    </citation>
    <scope>NUCLEOTIDE SEQUENCE [LARGE SCALE GENOMIC DNA]</scope>
</reference>
<organism evidence="2 3">
    <name type="scientific">Sporisorium scitamineum</name>
    <dbReference type="NCBI Taxonomy" id="49012"/>
    <lineage>
        <taxon>Eukaryota</taxon>
        <taxon>Fungi</taxon>
        <taxon>Dikarya</taxon>
        <taxon>Basidiomycota</taxon>
        <taxon>Ustilaginomycotina</taxon>
        <taxon>Ustilaginomycetes</taxon>
        <taxon>Ustilaginales</taxon>
        <taxon>Ustilaginaceae</taxon>
        <taxon>Sporisorium</taxon>
    </lineage>
</organism>
<dbReference type="InterPro" id="IPR032284">
    <property type="entry name" value="RecQ_Zn-bd"/>
</dbReference>
<keyword evidence="3" id="KW-1185">Reference proteome</keyword>
<dbReference type="EMBL" id="CCFA01002058">
    <property type="protein sequence ID" value="CDW97638.1"/>
    <property type="molecule type" value="Genomic_DNA"/>
</dbReference>
<feature type="non-terminal residue" evidence="2">
    <location>
        <position position="68"/>
    </location>
</feature>
<sequence length="68" mass="7628">MMQRFCENIIECRRVQVLRYFGEDFSANQCHSTCDNCCRTSGTVRVEDVTGLAIKAVKLVKEIALLGG</sequence>
<dbReference type="Proteomes" id="UP000242770">
    <property type="component" value="Unassembled WGS sequence"/>
</dbReference>
<dbReference type="STRING" id="49012.A0A0F7SAE9"/>
<dbReference type="Gene3D" id="1.10.10.10">
    <property type="entry name" value="Winged helix-like DNA-binding domain superfamily/Winged helix DNA-binding domain"/>
    <property type="match status" value="1"/>
</dbReference>
<gene>
    <name evidence="2" type="primary">SSCI36290.1</name>
</gene>
<dbReference type="InterPro" id="IPR036388">
    <property type="entry name" value="WH-like_DNA-bd_sf"/>
</dbReference>
<dbReference type="Pfam" id="PF16124">
    <property type="entry name" value="RecQ_Zn_bind"/>
    <property type="match status" value="1"/>
</dbReference>
<proteinExistence type="predicted"/>
<evidence type="ECO:0000259" key="1">
    <source>
        <dbReference type="Pfam" id="PF16124"/>
    </source>
</evidence>
<accession>A0A0F7SAE9</accession>
<name>A0A0F7SAE9_9BASI</name>
<evidence type="ECO:0000313" key="2">
    <source>
        <dbReference type="EMBL" id="CDW97638.1"/>
    </source>
</evidence>